<evidence type="ECO:0000313" key="2">
    <source>
        <dbReference type="Proteomes" id="UP000053881"/>
    </source>
</evidence>
<dbReference type="PATRIC" id="fig|217031.4.peg.1202"/>
<name>A0A0Q9Y762_9BACI</name>
<dbReference type="Proteomes" id="UP000053881">
    <property type="component" value="Unassembled WGS sequence"/>
</dbReference>
<reference evidence="1 2" key="1">
    <citation type="submission" date="2015-06" db="EMBL/GenBank/DDBJ databases">
        <title>Genome sequencing project of Bacillus galactosidilyticus PL133.</title>
        <authorList>
            <person name="Gaiero J."/>
            <person name="Nicol R."/>
            <person name="Habash M."/>
        </authorList>
    </citation>
    <scope>NUCLEOTIDE SEQUENCE [LARGE SCALE GENOMIC DNA]</scope>
    <source>
        <strain evidence="1 2">PL133</strain>
    </source>
</reference>
<protein>
    <submittedName>
        <fullName evidence="1">Uncharacterized protein</fullName>
    </submittedName>
</protein>
<comment type="caution">
    <text evidence="1">The sequence shown here is derived from an EMBL/GenBank/DDBJ whole genome shotgun (WGS) entry which is preliminary data.</text>
</comment>
<organism evidence="1 2">
    <name type="scientific">Lederbergia galactosidilytica</name>
    <dbReference type="NCBI Taxonomy" id="217031"/>
    <lineage>
        <taxon>Bacteria</taxon>
        <taxon>Bacillati</taxon>
        <taxon>Bacillota</taxon>
        <taxon>Bacilli</taxon>
        <taxon>Bacillales</taxon>
        <taxon>Bacillaceae</taxon>
        <taxon>Lederbergia</taxon>
    </lineage>
</organism>
<dbReference type="AlphaFoldDB" id="A0A0Q9Y762"/>
<dbReference type="InterPro" id="IPR029058">
    <property type="entry name" value="AB_hydrolase_fold"/>
</dbReference>
<gene>
    <name evidence="1" type="ORF">ACA29_03645</name>
</gene>
<accession>A0A0Q9Y762</accession>
<dbReference type="RefSeq" id="WP_057994179.1">
    <property type="nucleotide sequence ID" value="NZ_JAGGKH010000027.1"/>
</dbReference>
<sequence>MVNIPTRGSLVFSGLYKLWFVVKRKICSVKSESWSYMYDDAKNTDEIGLVEIHNASHCSNQDNPLEFNDALIRFLKE</sequence>
<dbReference type="SUPFAM" id="SSF53474">
    <property type="entry name" value="alpha/beta-Hydrolases"/>
    <property type="match status" value="1"/>
</dbReference>
<proteinExistence type="predicted"/>
<dbReference type="EMBL" id="LGPB01000034">
    <property type="protein sequence ID" value="KRG16720.1"/>
    <property type="molecule type" value="Genomic_DNA"/>
</dbReference>
<evidence type="ECO:0000313" key="1">
    <source>
        <dbReference type="EMBL" id="KRG16720.1"/>
    </source>
</evidence>